<dbReference type="Pfam" id="PF05970">
    <property type="entry name" value="PIF1"/>
    <property type="match status" value="1"/>
</dbReference>
<dbReference type="PANTHER" id="PTHR10492:SF90">
    <property type="entry name" value="ATP-DEPENDENT DNA HELICASE"/>
    <property type="match status" value="1"/>
</dbReference>
<keyword evidence="4" id="KW-0862">Zinc</keyword>
<dbReference type="InterPro" id="IPR012340">
    <property type="entry name" value="NA-bd_OB-fold"/>
</dbReference>
<dbReference type="EC" id="5.6.2.3" evidence="6"/>
<keyword evidence="3" id="KW-0863">Zinc-finger</keyword>
<dbReference type="GO" id="GO:0003677">
    <property type="term" value="F:DNA binding"/>
    <property type="evidence" value="ECO:0007669"/>
    <property type="project" value="UniProtKB-KW"/>
</dbReference>
<dbReference type="InterPro" id="IPR010285">
    <property type="entry name" value="DNA_helicase_pif1-like_DEAD"/>
</dbReference>
<evidence type="ECO:0000256" key="2">
    <source>
        <dbReference type="ARBA" id="ARBA00022723"/>
    </source>
</evidence>
<dbReference type="InterPro" id="IPR013955">
    <property type="entry name" value="Rep_factor-A_C"/>
</dbReference>
<accession>A0A699GPD0</accession>
<dbReference type="Pfam" id="PF08646">
    <property type="entry name" value="Rep_fac-A_C"/>
    <property type="match status" value="1"/>
</dbReference>
<dbReference type="InterPro" id="IPR027417">
    <property type="entry name" value="P-loop_NTPase"/>
</dbReference>
<dbReference type="GO" id="GO:0006310">
    <property type="term" value="P:DNA recombination"/>
    <property type="evidence" value="ECO:0007669"/>
    <property type="project" value="UniProtKB-KW"/>
</dbReference>
<comment type="catalytic activity">
    <reaction evidence="6">
        <text>ATP + H2O = ADP + phosphate + H(+)</text>
        <dbReference type="Rhea" id="RHEA:13065"/>
        <dbReference type="ChEBI" id="CHEBI:15377"/>
        <dbReference type="ChEBI" id="CHEBI:15378"/>
        <dbReference type="ChEBI" id="CHEBI:30616"/>
        <dbReference type="ChEBI" id="CHEBI:43474"/>
        <dbReference type="ChEBI" id="CHEBI:456216"/>
        <dbReference type="EC" id="5.6.2.3"/>
    </reaction>
</comment>
<dbReference type="Gene3D" id="2.40.50.140">
    <property type="entry name" value="Nucleic acid-binding proteins"/>
    <property type="match status" value="1"/>
</dbReference>
<evidence type="ECO:0000256" key="4">
    <source>
        <dbReference type="ARBA" id="ARBA00022833"/>
    </source>
</evidence>
<evidence type="ECO:0000256" key="5">
    <source>
        <dbReference type="ARBA" id="ARBA00023125"/>
    </source>
</evidence>
<dbReference type="SUPFAM" id="SSF52540">
    <property type="entry name" value="P-loop containing nucleoside triphosphate hydrolases"/>
    <property type="match status" value="1"/>
</dbReference>
<evidence type="ECO:0000256" key="3">
    <source>
        <dbReference type="ARBA" id="ARBA00022771"/>
    </source>
</evidence>
<dbReference type="GO" id="GO:0043139">
    <property type="term" value="F:5'-3' DNA helicase activity"/>
    <property type="evidence" value="ECO:0007669"/>
    <property type="project" value="UniProtKB-EC"/>
</dbReference>
<proteinExistence type="inferred from homology"/>
<dbReference type="AlphaFoldDB" id="A0A699GPD0"/>
<dbReference type="GO" id="GO:0016787">
    <property type="term" value="F:hydrolase activity"/>
    <property type="evidence" value="ECO:0007669"/>
    <property type="project" value="UniProtKB-KW"/>
</dbReference>
<dbReference type="SUPFAM" id="SSF50249">
    <property type="entry name" value="Nucleic acid-binding proteins"/>
    <property type="match status" value="1"/>
</dbReference>
<feature type="domain" description="DNA helicase Pif1-like DEAD-box helicase" evidence="8">
    <location>
        <begin position="727"/>
        <end position="827"/>
    </location>
</feature>
<feature type="compositionally biased region" description="Basic and acidic residues" evidence="7">
    <location>
        <begin position="304"/>
        <end position="315"/>
    </location>
</feature>
<dbReference type="InterPro" id="IPR047192">
    <property type="entry name" value="Euk_RPA1_DBD_C"/>
</dbReference>
<comment type="cofactor">
    <cofactor evidence="6">
        <name>Mg(2+)</name>
        <dbReference type="ChEBI" id="CHEBI:18420"/>
    </cofactor>
</comment>
<dbReference type="Gene3D" id="3.40.50.300">
    <property type="entry name" value="P-loop containing nucleotide triphosphate hydrolases"/>
    <property type="match status" value="1"/>
</dbReference>
<dbReference type="GO" id="GO:0008270">
    <property type="term" value="F:zinc ion binding"/>
    <property type="evidence" value="ECO:0007669"/>
    <property type="project" value="UniProtKB-KW"/>
</dbReference>
<feature type="region of interest" description="Disordered" evidence="7">
    <location>
        <begin position="303"/>
        <end position="334"/>
    </location>
</feature>
<dbReference type="GO" id="GO:0000723">
    <property type="term" value="P:telomere maintenance"/>
    <property type="evidence" value="ECO:0007669"/>
    <property type="project" value="InterPro"/>
</dbReference>
<evidence type="ECO:0000256" key="6">
    <source>
        <dbReference type="RuleBase" id="RU363044"/>
    </source>
</evidence>
<evidence type="ECO:0000256" key="1">
    <source>
        <dbReference type="ARBA" id="ARBA00005690"/>
    </source>
</evidence>
<evidence type="ECO:0000259" key="8">
    <source>
        <dbReference type="Pfam" id="PF05970"/>
    </source>
</evidence>
<feature type="domain" description="Replication factor A C-terminal" evidence="9">
    <location>
        <begin position="163"/>
        <end position="261"/>
    </location>
</feature>
<evidence type="ECO:0000259" key="9">
    <source>
        <dbReference type="Pfam" id="PF08646"/>
    </source>
</evidence>
<protein>
    <recommendedName>
        <fullName evidence="6">ATP-dependent DNA helicase</fullName>
        <ecNumber evidence="6">5.6.2.3</ecNumber>
    </recommendedName>
</protein>
<sequence>MSINSDKPTCSKTASKAAMLSYSSQMKPFLFLDQLEVDVTGIIVVMIGRVWDVNSVTGYYLSTEFVVSDANANMIHCSAKSTVAHNFLRLKGARKISADPHGFCRYPLCLIEFDQELVTQGNLMSRAAPIKAPLPIDCSQPREGTLENLLIWARNRQNNTTTFHCKVMIENFKTKKGWKYPSCGYEKCKKGATQKLRKWVCETCNRAVDYPVFRHRLKVVVADDTAHTVVVMFNDTATELLKCSTESLMGTKDEYLDADDELKESHWNEAHCTSSSTAAVIANDAELSMKILTNLLTVCTPLKPNEERKQKGHDPEDSDVDEVSGPEKKQENPTLKLLWIPKRKGRGPTHLRKAKKEPQKRHSSLQVYQSRAMILVLLHINAIFVALQCVEEQRLKWTRNNQDTLLVYLYHNLCDAATQGDTSAAGLEFQKHRLPHAYILLWLEEDYKCKTPSEIDDIILAKMPTSIDDPDGYKVFTDYMLHGPCSKDARNAACTNDGKCSRHFPNPFLAETFLDEEGYHHYRRRDNKVTFKKGKFVYDNKHVVAHNRYMLLKYKAHIKVEWCNKSKAIKYIFKYLNKGPDRATIVIEENVRNGTTVGTENILEVDEIKNYQNYQFLAPCEAVWRLFSFDINYSYQSVMHLSFHLPNQNAITLRDSEKNREEQIRNYCLMEIRDSLHIYGRSLSDFKELPEPDPSLLANKDNRLIREALDFNIRKSKAVRQHLHSLLNPEQQLIYEDVVQSVDNKKGNFYFVYGPRGTRNTFLYKTIISRLRQDQLIVLAVASSGIASLLLQVGRTAHSRFVIPLKLMENSTCGIKQNTQLAKLMQKEYPAKIHVRSKLHYLPLIKDRLNEARHSLFRTTCFGPCLDISGHSLHFGRRQFCLVTGFKFGLISLREHRNGDIPFRNRLFPKKIGYGVKIINVLAFIDDEEKFSKTPIELSSTKAERQSSCNGDEGITKEYLDSQLAEMWNLIATLSLQRNHTMNQGRQANQFGRLAKVKFPKFQEDDLREWVFRCDQFFSIDNTSNEEKVKIVSVHLTDKALLWHRVTIIQEHAINLYLGGLPTELEMNVRMFKPATPADAYTLTKLQEALKS</sequence>
<keyword evidence="6" id="KW-0067">ATP-binding</keyword>
<dbReference type="GO" id="GO:0006281">
    <property type="term" value="P:DNA repair"/>
    <property type="evidence" value="ECO:0007669"/>
    <property type="project" value="UniProtKB-KW"/>
</dbReference>
<keyword evidence="6" id="KW-0547">Nucleotide-binding</keyword>
<keyword evidence="5" id="KW-0238">DNA-binding</keyword>
<dbReference type="EMBL" id="BKCJ010012670">
    <property type="protein sequence ID" value="GEV01626.1"/>
    <property type="molecule type" value="Genomic_DNA"/>
</dbReference>
<organism evidence="10">
    <name type="scientific">Tanacetum cinerariifolium</name>
    <name type="common">Dalmatian daisy</name>
    <name type="synonym">Chrysanthemum cinerariifolium</name>
    <dbReference type="NCBI Taxonomy" id="118510"/>
    <lineage>
        <taxon>Eukaryota</taxon>
        <taxon>Viridiplantae</taxon>
        <taxon>Streptophyta</taxon>
        <taxon>Embryophyta</taxon>
        <taxon>Tracheophyta</taxon>
        <taxon>Spermatophyta</taxon>
        <taxon>Magnoliopsida</taxon>
        <taxon>eudicotyledons</taxon>
        <taxon>Gunneridae</taxon>
        <taxon>Pentapetalae</taxon>
        <taxon>asterids</taxon>
        <taxon>campanulids</taxon>
        <taxon>Asterales</taxon>
        <taxon>Asteraceae</taxon>
        <taxon>Asteroideae</taxon>
        <taxon>Anthemideae</taxon>
        <taxon>Anthemidinae</taxon>
        <taxon>Tanacetum</taxon>
    </lineage>
</organism>
<dbReference type="CDD" id="cd04476">
    <property type="entry name" value="RPA1_DBD_C"/>
    <property type="match status" value="1"/>
</dbReference>
<keyword evidence="6" id="KW-0227">DNA damage</keyword>
<keyword evidence="2" id="KW-0479">Metal-binding</keyword>
<name>A0A699GPD0_TANCI</name>
<keyword evidence="6" id="KW-0378">Hydrolase</keyword>
<dbReference type="GO" id="GO:0005524">
    <property type="term" value="F:ATP binding"/>
    <property type="evidence" value="ECO:0007669"/>
    <property type="project" value="UniProtKB-KW"/>
</dbReference>
<keyword evidence="6" id="KW-0347">Helicase</keyword>
<reference evidence="10" key="1">
    <citation type="journal article" date="2019" name="Sci. Rep.">
        <title>Draft genome of Tanacetum cinerariifolium, the natural source of mosquito coil.</title>
        <authorList>
            <person name="Yamashiro T."/>
            <person name="Shiraishi A."/>
            <person name="Satake H."/>
            <person name="Nakayama K."/>
        </authorList>
    </citation>
    <scope>NUCLEOTIDE SEQUENCE</scope>
</reference>
<keyword evidence="6" id="KW-0234">DNA repair</keyword>
<evidence type="ECO:0000313" key="10">
    <source>
        <dbReference type="EMBL" id="GEV01626.1"/>
    </source>
</evidence>
<gene>
    <name evidence="10" type="ORF">Tci_073603</name>
</gene>
<evidence type="ECO:0000256" key="7">
    <source>
        <dbReference type="SAM" id="MobiDB-lite"/>
    </source>
</evidence>
<comment type="similarity">
    <text evidence="1">Belongs to the replication factor A protein 1 family.</text>
</comment>
<comment type="similarity">
    <text evidence="6">Belongs to the helicase family.</text>
</comment>
<keyword evidence="6" id="KW-0233">DNA recombination</keyword>
<dbReference type="PANTHER" id="PTHR10492">
    <property type="match status" value="1"/>
</dbReference>
<comment type="caution">
    <text evidence="10">The sequence shown here is derived from an EMBL/GenBank/DDBJ whole genome shotgun (WGS) entry which is preliminary data.</text>
</comment>